<dbReference type="InterPro" id="IPR001610">
    <property type="entry name" value="PAC"/>
</dbReference>
<protein>
    <recommendedName>
        <fullName evidence="10">Sensory/regulatory protein RpfC</fullName>
        <ecNumber evidence="2">2.7.13.3</ecNumber>
    </recommendedName>
</protein>
<keyword evidence="14" id="KW-0812">Transmembrane</keyword>
<feature type="domain" description="HPt" evidence="19">
    <location>
        <begin position="1093"/>
        <end position="1188"/>
    </location>
</feature>
<dbReference type="InterPro" id="IPR000014">
    <property type="entry name" value="PAS"/>
</dbReference>
<evidence type="ECO:0000256" key="10">
    <source>
        <dbReference type="ARBA" id="ARBA00068150"/>
    </source>
</evidence>
<dbReference type="InterPro" id="IPR035965">
    <property type="entry name" value="PAS-like_dom_sf"/>
</dbReference>
<dbReference type="SUPFAM" id="SSF52172">
    <property type="entry name" value="CheY-like"/>
    <property type="match status" value="1"/>
</dbReference>
<dbReference type="CDD" id="cd00130">
    <property type="entry name" value="PAS"/>
    <property type="match status" value="2"/>
</dbReference>
<dbReference type="PROSITE" id="PS50113">
    <property type="entry name" value="PAC"/>
    <property type="match status" value="2"/>
</dbReference>
<comment type="caution">
    <text evidence="20">The sequence shown here is derived from an EMBL/GenBank/DDBJ whole genome shotgun (WGS) entry which is preliminary data.</text>
</comment>
<dbReference type="EC" id="2.7.13.3" evidence="2"/>
<dbReference type="InterPro" id="IPR036890">
    <property type="entry name" value="HATPase_C_sf"/>
</dbReference>
<keyword evidence="4" id="KW-0808">Transferase</keyword>
<keyword evidence="6" id="KW-0418">Kinase</keyword>
<keyword evidence="14" id="KW-1133">Transmembrane helix</keyword>
<feature type="transmembrane region" description="Helical" evidence="14">
    <location>
        <begin position="239"/>
        <end position="260"/>
    </location>
</feature>
<keyword evidence="8" id="KW-0902">Two-component regulatory system</keyword>
<feature type="transmembrane region" description="Helical" evidence="14">
    <location>
        <begin position="21"/>
        <end position="46"/>
    </location>
</feature>
<dbReference type="PROSITE" id="PS50112">
    <property type="entry name" value="PAS"/>
    <property type="match status" value="2"/>
</dbReference>
<accession>A0A5M6IFV8</accession>
<evidence type="ECO:0000256" key="11">
    <source>
        <dbReference type="PROSITE-ProRule" id="PRU00110"/>
    </source>
</evidence>
<dbReference type="Pfam" id="PF02518">
    <property type="entry name" value="HATPase_c"/>
    <property type="match status" value="1"/>
</dbReference>
<dbReference type="Gene3D" id="3.40.50.2300">
    <property type="match status" value="1"/>
</dbReference>
<feature type="domain" description="Histidine kinase" evidence="15">
    <location>
        <begin position="549"/>
        <end position="774"/>
    </location>
</feature>
<evidence type="ECO:0000256" key="2">
    <source>
        <dbReference type="ARBA" id="ARBA00012438"/>
    </source>
</evidence>
<sequence>MVCQDHPDEHDTIGGISIRPIVVLFVVYAVGILILAGVEVGFNALIDALERNSQNESNRVLIGEGIINDLVRVEALTYRMAAAPRNDGSRQWVHDAIQHNVEHVRSALDVLRNGGTLHREVHLHGEDKSSAFNQEVAYTPQSKDFPYVLEVLEIAPKLKDIERLADELAGLMDRHDRTEDLPSPEAYLEAEKDIETVMTQLPALFTAVQENANRLFFRSQENLQTLTQNIEQRTALYHYARIGLSSTVILFVVATGVWMLRSARASNQHLAAVQRDLTFQKFALDQHAIVTSTDHLGTITYANTKFCAISGYSLDEILGQNHRLVRSDEHDDAFFAHLWATISHGEVWHGEIRNRSKAGGSYWVAATIVPFLDRHGRPFKYIAIRTDITERKRIEEQFRLRNRFLRSLTDAMGEGVYALDADGRCTFINPEGERLLGRSPGQIMGADIHALVHQEGAGDAPVASAHCRILQAIGRGEPYRSETEQFSRADGTLFPAAVTSVPIVEGSRIAGSVTLFQDITDRKAAEDAMERAREEAEHSNRLKSGFLANMSHEIRTPMNAVIGLSHLALQTELSPRQKDYLENISTASQNLLAIINDILDFSKIEAGKMTLDAVPYRLAEVLDNIVNVVRPRLLDKGLAFTLQVTRAVPDVLLGDPVRLGQVLINLVGNAVKFTDAGGITVDIDVAAATDESSVSPARLAVTVTDTGVGMTESQQSHLFKAFTQVDNSTTRRFGGTGLGLAICREILTMMGGDITLDSAPGEGSAFCFTVPLVEPPPEQRQPLLPPDLQGTPVLLACARAEERAALALMLERLGMTVDPAETVAAIEARLRGEPDRQARLMVLDGTMTDTAGRYLASTLPTRRDRPPMVIVGGPSGSRDAVDVSWVDRLVTEWRMRGAVLRLCDRAAHADPDTGRDTNGRPQRTRETLAGARVLLVEDTPLNQKVAEEMLRGAGIDVTVADNGRIALELLARESFDLVLMDIQMPELDGLETTRRIRQHTDWTDLPVIAMTAHAMDADRERSYQSGMNDHIAKPIHPPELFSTIARWLNRDMAAAPVSAPEDPEEETAVLQSLSKAILDVLDVRVALRSVSGNVALLRRLLVDFGTNQGLQTFVLHQAIKEQRLDEARQIAHSLKGTAATIGATEVSRSAAALERVLARNEVPAQAMVERLSIVLSPLLRAIVDLNDQPADAAQDAESESGNRTERAGTDMTRLRDTVGRLRAALTAAEPDAEHYARDLVKRVPGPQKPKARSILAYAEGFDFDDALNDLIALEIDLELSLATSVPGDAVS</sequence>
<proteinExistence type="predicted"/>
<dbReference type="InterPro" id="IPR003594">
    <property type="entry name" value="HATPase_dom"/>
</dbReference>
<feature type="compositionally biased region" description="Basic and acidic residues" evidence="13">
    <location>
        <begin position="1200"/>
        <end position="1209"/>
    </location>
</feature>
<reference evidence="20 21" key="1">
    <citation type="submission" date="2019-09" db="EMBL/GenBank/DDBJ databases">
        <title>Genome sequence of Roseospira marina, one of the more divergent members of the non-sulfur purple photosynthetic bacterial family, the Rhodospirillaceae.</title>
        <authorList>
            <person name="Meyer T."/>
            <person name="Kyndt J."/>
        </authorList>
    </citation>
    <scope>NUCLEOTIDE SEQUENCE [LARGE SCALE GENOMIC DNA]</scope>
    <source>
        <strain evidence="20 21">DSM 15113</strain>
    </source>
</reference>
<feature type="domain" description="PAC" evidence="18">
    <location>
        <begin position="480"/>
        <end position="531"/>
    </location>
</feature>
<keyword evidence="21" id="KW-1185">Reference proteome</keyword>
<evidence type="ECO:0000313" key="20">
    <source>
        <dbReference type="EMBL" id="KAA5607134.1"/>
    </source>
</evidence>
<keyword evidence="7" id="KW-0067">ATP-binding</keyword>
<dbReference type="Pfam" id="PF00072">
    <property type="entry name" value="Response_reg"/>
    <property type="match status" value="1"/>
</dbReference>
<evidence type="ECO:0000256" key="5">
    <source>
        <dbReference type="ARBA" id="ARBA00022741"/>
    </source>
</evidence>
<keyword evidence="3 12" id="KW-0597">Phosphoprotein</keyword>
<dbReference type="Pfam" id="PF00989">
    <property type="entry name" value="PAS"/>
    <property type="match status" value="1"/>
</dbReference>
<dbReference type="InterPro" id="IPR001789">
    <property type="entry name" value="Sig_transdc_resp-reg_receiver"/>
</dbReference>
<feature type="domain" description="PAS" evidence="17">
    <location>
        <begin position="290"/>
        <end position="331"/>
    </location>
</feature>
<dbReference type="SMART" id="SM00091">
    <property type="entry name" value="PAS"/>
    <property type="match status" value="2"/>
</dbReference>
<dbReference type="PROSITE" id="PS50110">
    <property type="entry name" value="RESPONSE_REGULATORY"/>
    <property type="match status" value="1"/>
</dbReference>
<dbReference type="InterPro" id="IPR013767">
    <property type="entry name" value="PAS_fold"/>
</dbReference>
<dbReference type="GO" id="GO:0006355">
    <property type="term" value="P:regulation of DNA-templated transcription"/>
    <property type="evidence" value="ECO:0007669"/>
    <property type="project" value="InterPro"/>
</dbReference>
<dbReference type="InterPro" id="IPR011006">
    <property type="entry name" value="CheY-like_superfamily"/>
</dbReference>
<dbReference type="SMART" id="SM00387">
    <property type="entry name" value="HATPase_c"/>
    <property type="match status" value="1"/>
</dbReference>
<evidence type="ECO:0000256" key="13">
    <source>
        <dbReference type="SAM" id="MobiDB-lite"/>
    </source>
</evidence>
<evidence type="ECO:0000256" key="12">
    <source>
        <dbReference type="PROSITE-ProRule" id="PRU00169"/>
    </source>
</evidence>
<dbReference type="OrthoDB" id="9801651at2"/>
<dbReference type="EMBL" id="VWPJ01000002">
    <property type="protein sequence ID" value="KAA5607134.1"/>
    <property type="molecule type" value="Genomic_DNA"/>
</dbReference>
<evidence type="ECO:0000256" key="3">
    <source>
        <dbReference type="ARBA" id="ARBA00022553"/>
    </source>
</evidence>
<evidence type="ECO:0000259" key="15">
    <source>
        <dbReference type="PROSITE" id="PS50109"/>
    </source>
</evidence>
<dbReference type="SUPFAM" id="SSF55874">
    <property type="entry name" value="ATPase domain of HSP90 chaperone/DNA topoisomerase II/histidine kinase"/>
    <property type="match status" value="1"/>
</dbReference>
<evidence type="ECO:0000259" key="17">
    <source>
        <dbReference type="PROSITE" id="PS50112"/>
    </source>
</evidence>
<evidence type="ECO:0000256" key="8">
    <source>
        <dbReference type="ARBA" id="ARBA00023012"/>
    </source>
</evidence>
<dbReference type="Pfam" id="PF01627">
    <property type="entry name" value="Hpt"/>
    <property type="match status" value="1"/>
</dbReference>
<organism evidence="20 21">
    <name type="scientific">Roseospira marina</name>
    <dbReference type="NCBI Taxonomy" id="140057"/>
    <lineage>
        <taxon>Bacteria</taxon>
        <taxon>Pseudomonadati</taxon>
        <taxon>Pseudomonadota</taxon>
        <taxon>Alphaproteobacteria</taxon>
        <taxon>Rhodospirillales</taxon>
        <taxon>Rhodospirillaceae</taxon>
        <taxon>Roseospira</taxon>
    </lineage>
</organism>
<dbReference type="Gene3D" id="1.10.287.130">
    <property type="match status" value="1"/>
</dbReference>
<dbReference type="CDD" id="cd17546">
    <property type="entry name" value="REC_hyHK_CKI1_RcsC-like"/>
    <property type="match status" value="1"/>
</dbReference>
<keyword evidence="5" id="KW-0547">Nucleotide-binding</keyword>
<dbReference type="InterPro" id="IPR036097">
    <property type="entry name" value="HisK_dim/P_sf"/>
</dbReference>
<dbReference type="SUPFAM" id="SSF47226">
    <property type="entry name" value="Histidine-containing phosphotransfer domain, HPT domain"/>
    <property type="match status" value="1"/>
</dbReference>
<evidence type="ECO:0000256" key="1">
    <source>
        <dbReference type="ARBA" id="ARBA00000085"/>
    </source>
</evidence>
<dbReference type="PANTHER" id="PTHR45339">
    <property type="entry name" value="HYBRID SIGNAL TRANSDUCTION HISTIDINE KINASE J"/>
    <property type="match status" value="1"/>
</dbReference>
<dbReference type="GO" id="GO:0000155">
    <property type="term" value="F:phosphorelay sensor kinase activity"/>
    <property type="evidence" value="ECO:0007669"/>
    <property type="project" value="InterPro"/>
</dbReference>
<evidence type="ECO:0000256" key="14">
    <source>
        <dbReference type="SAM" id="Phobius"/>
    </source>
</evidence>
<dbReference type="GO" id="GO:0005886">
    <property type="term" value="C:plasma membrane"/>
    <property type="evidence" value="ECO:0007669"/>
    <property type="project" value="UniProtKB-SubCell"/>
</dbReference>
<feature type="domain" description="Response regulatory" evidence="16">
    <location>
        <begin position="932"/>
        <end position="1048"/>
    </location>
</feature>
<dbReference type="Pfam" id="PF13426">
    <property type="entry name" value="PAS_9"/>
    <property type="match status" value="1"/>
</dbReference>
<dbReference type="SMART" id="SM00388">
    <property type="entry name" value="HisKA"/>
    <property type="match status" value="1"/>
</dbReference>
<evidence type="ECO:0000259" key="19">
    <source>
        <dbReference type="PROSITE" id="PS50894"/>
    </source>
</evidence>
<dbReference type="InterPro" id="IPR005467">
    <property type="entry name" value="His_kinase_dom"/>
</dbReference>
<feature type="region of interest" description="Disordered" evidence="13">
    <location>
        <begin position="1190"/>
        <end position="1209"/>
    </location>
</feature>
<dbReference type="NCBIfam" id="TIGR00229">
    <property type="entry name" value="sensory_box"/>
    <property type="match status" value="2"/>
</dbReference>
<dbReference type="Gene3D" id="3.30.565.10">
    <property type="entry name" value="Histidine kinase-like ATPase, C-terminal domain"/>
    <property type="match status" value="1"/>
</dbReference>
<evidence type="ECO:0000256" key="6">
    <source>
        <dbReference type="ARBA" id="ARBA00022777"/>
    </source>
</evidence>
<dbReference type="InterPro" id="IPR004358">
    <property type="entry name" value="Sig_transdc_His_kin-like_C"/>
</dbReference>
<dbReference type="PANTHER" id="PTHR45339:SF5">
    <property type="entry name" value="HISTIDINE KINASE"/>
    <property type="match status" value="1"/>
</dbReference>
<gene>
    <name evidence="20" type="ORF">F1188_04330</name>
</gene>
<dbReference type="InterPro" id="IPR003661">
    <property type="entry name" value="HisK_dim/P_dom"/>
</dbReference>
<evidence type="ECO:0000256" key="4">
    <source>
        <dbReference type="ARBA" id="ARBA00022679"/>
    </source>
</evidence>
<name>A0A5M6IFV8_9PROT</name>
<feature type="modified residue" description="Phosphohistidine" evidence="11">
    <location>
        <position position="1132"/>
    </location>
</feature>
<dbReference type="Gene3D" id="1.20.120.160">
    <property type="entry name" value="HPT domain"/>
    <property type="match status" value="1"/>
</dbReference>
<dbReference type="CDD" id="cd16922">
    <property type="entry name" value="HATPase_EvgS-ArcB-TorS-like"/>
    <property type="match status" value="1"/>
</dbReference>
<dbReference type="Gene3D" id="3.30.450.20">
    <property type="entry name" value="PAS domain"/>
    <property type="match status" value="2"/>
</dbReference>
<dbReference type="Pfam" id="PF00512">
    <property type="entry name" value="HisKA"/>
    <property type="match status" value="1"/>
</dbReference>
<evidence type="ECO:0000256" key="9">
    <source>
        <dbReference type="ARBA" id="ARBA00064003"/>
    </source>
</evidence>
<comment type="subunit">
    <text evidence="9">At low DSF concentrations, interacts with RpfF.</text>
</comment>
<dbReference type="InterPro" id="IPR000700">
    <property type="entry name" value="PAS-assoc_C"/>
</dbReference>
<dbReference type="CDD" id="cd00082">
    <property type="entry name" value="HisKA"/>
    <property type="match status" value="1"/>
</dbReference>
<feature type="domain" description="PAC" evidence="18">
    <location>
        <begin position="348"/>
        <end position="400"/>
    </location>
</feature>
<feature type="modified residue" description="4-aspartylphosphate" evidence="12">
    <location>
        <position position="981"/>
    </location>
</feature>
<dbReference type="FunFam" id="1.10.287.130:FF:000002">
    <property type="entry name" value="Two-component osmosensing histidine kinase"/>
    <property type="match status" value="1"/>
</dbReference>
<dbReference type="PROSITE" id="PS50894">
    <property type="entry name" value="HPT"/>
    <property type="match status" value="1"/>
</dbReference>
<dbReference type="RefSeq" id="WP_150061145.1">
    <property type="nucleotide sequence ID" value="NZ_JACHII010000003.1"/>
</dbReference>
<evidence type="ECO:0000259" key="16">
    <source>
        <dbReference type="PROSITE" id="PS50110"/>
    </source>
</evidence>
<dbReference type="SUPFAM" id="SSF47384">
    <property type="entry name" value="Homodimeric domain of signal transducing histidine kinase"/>
    <property type="match status" value="1"/>
</dbReference>
<evidence type="ECO:0000256" key="7">
    <source>
        <dbReference type="ARBA" id="ARBA00022840"/>
    </source>
</evidence>
<dbReference type="SUPFAM" id="SSF55785">
    <property type="entry name" value="PYP-like sensor domain (PAS domain)"/>
    <property type="match status" value="2"/>
</dbReference>
<dbReference type="PRINTS" id="PR00344">
    <property type="entry name" value="BCTRLSENSOR"/>
</dbReference>
<dbReference type="InterPro" id="IPR008207">
    <property type="entry name" value="Sig_transdc_His_kin_Hpt_dom"/>
</dbReference>
<evidence type="ECO:0000313" key="21">
    <source>
        <dbReference type="Proteomes" id="UP000324065"/>
    </source>
</evidence>
<dbReference type="FunFam" id="3.30.565.10:FF:000010">
    <property type="entry name" value="Sensor histidine kinase RcsC"/>
    <property type="match status" value="1"/>
</dbReference>
<comment type="catalytic activity">
    <reaction evidence="1">
        <text>ATP + protein L-histidine = ADP + protein N-phospho-L-histidine.</text>
        <dbReference type="EC" id="2.7.13.3"/>
    </reaction>
</comment>
<dbReference type="GO" id="GO:0005524">
    <property type="term" value="F:ATP binding"/>
    <property type="evidence" value="ECO:0007669"/>
    <property type="project" value="UniProtKB-KW"/>
</dbReference>
<dbReference type="SMART" id="SM00448">
    <property type="entry name" value="REC"/>
    <property type="match status" value="1"/>
</dbReference>
<dbReference type="InterPro" id="IPR036641">
    <property type="entry name" value="HPT_dom_sf"/>
</dbReference>
<dbReference type="Proteomes" id="UP000324065">
    <property type="component" value="Unassembled WGS sequence"/>
</dbReference>
<keyword evidence="14" id="KW-0472">Membrane</keyword>
<evidence type="ECO:0000259" key="18">
    <source>
        <dbReference type="PROSITE" id="PS50113"/>
    </source>
</evidence>
<dbReference type="PROSITE" id="PS50109">
    <property type="entry name" value="HIS_KIN"/>
    <property type="match status" value="1"/>
</dbReference>
<dbReference type="SMART" id="SM00086">
    <property type="entry name" value="PAC"/>
    <property type="match status" value="2"/>
</dbReference>
<feature type="domain" description="PAS" evidence="17">
    <location>
        <begin position="401"/>
        <end position="455"/>
    </location>
</feature>